<dbReference type="PANTHER" id="PTHR43791:SF21">
    <property type="entry name" value="MAJOR FACILITATOR SUPERFAMILY (MFS) PROFILE DOMAIN-CONTAINING PROTEIN"/>
    <property type="match status" value="1"/>
</dbReference>
<keyword evidence="2" id="KW-0813">Transport</keyword>
<keyword evidence="4 6" id="KW-1133">Transmembrane helix</keyword>
<dbReference type="AlphaFoldDB" id="A0A3S4BAS0"/>
<evidence type="ECO:0000313" key="9">
    <source>
        <dbReference type="Proteomes" id="UP000289323"/>
    </source>
</evidence>
<dbReference type="InterPro" id="IPR036259">
    <property type="entry name" value="MFS_trans_sf"/>
</dbReference>
<proteinExistence type="predicted"/>
<feature type="transmembrane region" description="Helical" evidence="6">
    <location>
        <begin position="417"/>
        <end position="436"/>
    </location>
</feature>
<feature type="transmembrane region" description="Helical" evidence="6">
    <location>
        <begin position="360"/>
        <end position="378"/>
    </location>
</feature>
<keyword evidence="3 6" id="KW-0812">Transmembrane</keyword>
<sequence>MGPADLERSPTDKAVHAEVDFAKNAGPGSEQFATHYAPAGEAEKHLDRKINLKLDFIVLLILAVSFILCGIDKTNVGFVATSSFIKDANLQPDDVPTSLSLFSATYVPLQPISVLIGRRVGAHRWIATLLLAWGALCMAHAGIRSTGTLIALRLLLGAAEAGFTQTAFYYMSLMYPKFSLGLRMGLFSGMYSVAGAFAGLLAYGLLHIDSPRVHGWQIVFLFEGGLSVLVAIVAFLVLPAEVGTAWFLNSAERAHAVSRMERDLAGAQEVTEYGQSEGITVRDILDVLKDWKKLLIIVFNILAVLPVTAFTTFLPLVVQGMNYSGVTATLMSVPPFVAGTAGLILIVYSSDHFRERSLHTVFGMLLGLIGCAVMAAASDPKLRYGFAHVCLSGVFASGPLIAVWLAGNTPWKTSRSFVLGLNGYSNLAGVIAGQLFKSKYAPSYSYPLTVTMILIAVGMVGFVFIRVMYMLENRRRRKILATWTEENFIEELSSTERRGDQRYTFIYGY</sequence>
<feature type="transmembrane region" description="Helical" evidence="6">
    <location>
        <begin position="448"/>
        <end position="469"/>
    </location>
</feature>
<dbReference type="InterPro" id="IPR011701">
    <property type="entry name" value="MFS"/>
</dbReference>
<dbReference type="EMBL" id="OUUZ01000018">
    <property type="protein sequence ID" value="SPQ26562.1"/>
    <property type="molecule type" value="Genomic_DNA"/>
</dbReference>
<organism evidence="8 9">
    <name type="scientific">Thermothielavioides terrestris</name>
    <dbReference type="NCBI Taxonomy" id="2587410"/>
    <lineage>
        <taxon>Eukaryota</taxon>
        <taxon>Fungi</taxon>
        <taxon>Dikarya</taxon>
        <taxon>Ascomycota</taxon>
        <taxon>Pezizomycotina</taxon>
        <taxon>Sordariomycetes</taxon>
        <taxon>Sordariomycetidae</taxon>
        <taxon>Sordariales</taxon>
        <taxon>Chaetomiaceae</taxon>
        <taxon>Thermothielavioides</taxon>
    </lineage>
</organism>
<evidence type="ECO:0000259" key="7">
    <source>
        <dbReference type="PROSITE" id="PS50850"/>
    </source>
</evidence>
<feature type="transmembrane region" description="Helical" evidence="6">
    <location>
        <begin position="384"/>
        <end position="405"/>
    </location>
</feature>
<keyword evidence="5 6" id="KW-0472">Membrane</keyword>
<dbReference type="PANTHER" id="PTHR43791">
    <property type="entry name" value="PERMEASE-RELATED"/>
    <property type="match status" value="1"/>
</dbReference>
<feature type="domain" description="Major facilitator superfamily (MFS) profile" evidence="7">
    <location>
        <begin position="58"/>
        <end position="476"/>
    </location>
</feature>
<feature type="transmembrane region" description="Helical" evidence="6">
    <location>
        <begin position="294"/>
        <end position="317"/>
    </location>
</feature>
<evidence type="ECO:0000313" key="8">
    <source>
        <dbReference type="EMBL" id="SPQ26562.1"/>
    </source>
</evidence>
<feature type="transmembrane region" description="Helical" evidence="6">
    <location>
        <begin position="149"/>
        <end position="172"/>
    </location>
</feature>
<accession>A0A3S4BAS0</accession>
<dbReference type="GO" id="GO:0022857">
    <property type="term" value="F:transmembrane transporter activity"/>
    <property type="evidence" value="ECO:0007669"/>
    <property type="project" value="InterPro"/>
</dbReference>
<dbReference type="InterPro" id="IPR020846">
    <property type="entry name" value="MFS_dom"/>
</dbReference>
<dbReference type="SUPFAM" id="SSF103473">
    <property type="entry name" value="MFS general substrate transporter"/>
    <property type="match status" value="1"/>
</dbReference>
<dbReference type="GO" id="GO:0016020">
    <property type="term" value="C:membrane"/>
    <property type="evidence" value="ECO:0007669"/>
    <property type="project" value="UniProtKB-SubCell"/>
</dbReference>
<gene>
    <name evidence="8" type="ORF">TT172_LOCUS8981</name>
</gene>
<protein>
    <submittedName>
        <fullName evidence="8">66d81b71-1669-4df4-a5cc-6a1130c52e56</fullName>
    </submittedName>
</protein>
<feature type="transmembrane region" description="Helical" evidence="6">
    <location>
        <begin position="124"/>
        <end position="143"/>
    </location>
</feature>
<evidence type="ECO:0000256" key="1">
    <source>
        <dbReference type="ARBA" id="ARBA00004141"/>
    </source>
</evidence>
<name>A0A3S4BAS0_9PEZI</name>
<dbReference type="Gene3D" id="1.20.1250.20">
    <property type="entry name" value="MFS general substrate transporter like domains"/>
    <property type="match status" value="2"/>
</dbReference>
<dbReference type="Pfam" id="PF07690">
    <property type="entry name" value="MFS_1"/>
    <property type="match status" value="1"/>
</dbReference>
<reference evidence="8 9" key="1">
    <citation type="submission" date="2018-04" db="EMBL/GenBank/DDBJ databases">
        <authorList>
            <person name="Huttner S."/>
            <person name="Dainat J."/>
        </authorList>
    </citation>
    <scope>NUCLEOTIDE SEQUENCE [LARGE SCALE GENOMIC DNA]</scope>
</reference>
<evidence type="ECO:0000256" key="2">
    <source>
        <dbReference type="ARBA" id="ARBA00022448"/>
    </source>
</evidence>
<feature type="transmembrane region" description="Helical" evidence="6">
    <location>
        <begin position="99"/>
        <end position="117"/>
    </location>
</feature>
<comment type="subcellular location">
    <subcellularLocation>
        <location evidence="1">Membrane</location>
        <topology evidence="1">Multi-pass membrane protein</topology>
    </subcellularLocation>
</comment>
<evidence type="ECO:0000256" key="3">
    <source>
        <dbReference type="ARBA" id="ARBA00022692"/>
    </source>
</evidence>
<feature type="transmembrane region" description="Helical" evidence="6">
    <location>
        <begin position="218"/>
        <end position="238"/>
    </location>
</feature>
<evidence type="ECO:0000256" key="5">
    <source>
        <dbReference type="ARBA" id="ARBA00023136"/>
    </source>
</evidence>
<feature type="transmembrane region" description="Helical" evidence="6">
    <location>
        <begin position="323"/>
        <end position="348"/>
    </location>
</feature>
<feature type="transmembrane region" description="Helical" evidence="6">
    <location>
        <begin position="184"/>
        <end position="206"/>
    </location>
</feature>
<evidence type="ECO:0000256" key="4">
    <source>
        <dbReference type="ARBA" id="ARBA00022989"/>
    </source>
</evidence>
<dbReference type="PROSITE" id="PS50850">
    <property type="entry name" value="MFS"/>
    <property type="match status" value="1"/>
</dbReference>
<dbReference type="Proteomes" id="UP000289323">
    <property type="component" value="Unassembled WGS sequence"/>
</dbReference>
<feature type="transmembrane region" description="Helical" evidence="6">
    <location>
        <begin position="56"/>
        <end position="79"/>
    </location>
</feature>
<evidence type="ECO:0000256" key="6">
    <source>
        <dbReference type="SAM" id="Phobius"/>
    </source>
</evidence>